<dbReference type="InterPro" id="IPR037177">
    <property type="entry name" value="DLC_sf"/>
</dbReference>
<comment type="cofactor">
    <cofactor evidence="1">
        <name>Mn(2+)</name>
        <dbReference type="ChEBI" id="CHEBI:29035"/>
    </cofactor>
</comment>
<dbReference type="GO" id="GO:0030286">
    <property type="term" value="C:dynein complex"/>
    <property type="evidence" value="ECO:0007669"/>
    <property type="project" value="InterPro"/>
</dbReference>
<dbReference type="GO" id="GO:0046872">
    <property type="term" value="F:metal ion binding"/>
    <property type="evidence" value="ECO:0007669"/>
    <property type="project" value="UniProtKB-KW"/>
</dbReference>
<dbReference type="EMBL" id="LSRX01000392">
    <property type="protein sequence ID" value="OLP98537.1"/>
    <property type="molecule type" value="Genomic_DNA"/>
</dbReference>
<proteinExistence type="inferred from homology"/>
<keyword evidence="5" id="KW-0464">Manganese</keyword>
<dbReference type="InterPro" id="IPR029052">
    <property type="entry name" value="Metallo-depent_PP-like"/>
</dbReference>
<evidence type="ECO:0000313" key="10">
    <source>
        <dbReference type="Proteomes" id="UP000186817"/>
    </source>
</evidence>
<dbReference type="EC" id="3.1.3.16" evidence="6"/>
<gene>
    <name evidence="9" type="primary">PAPP5</name>
    <name evidence="9" type="ORF">AK812_SmicGene18989</name>
</gene>
<dbReference type="PROSITE" id="PS50836">
    <property type="entry name" value="DOMON"/>
    <property type="match status" value="1"/>
</dbReference>
<evidence type="ECO:0000313" key="9">
    <source>
        <dbReference type="EMBL" id="OLP98537.1"/>
    </source>
</evidence>
<name>A0A1Q9DTP0_SYMMI</name>
<keyword evidence="10" id="KW-1185">Reference proteome</keyword>
<dbReference type="InterPro" id="IPR013235">
    <property type="entry name" value="PPP_dom"/>
</dbReference>
<dbReference type="Pfam" id="PF01221">
    <property type="entry name" value="Dynein_light"/>
    <property type="match status" value="1"/>
</dbReference>
<evidence type="ECO:0000256" key="2">
    <source>
        <dbReference type="ARBA" id="ARBA00022723"/>
    </source>
</evidence>
<keyword evidence="3" id="KW-0677">Repeat</keyword>
<evidence type="ECO:0000256" key="7">
    <source>
        <dbReference type="SAM" id="MobiDB-lite"/>
    </source>
</evidence>
<comment type="caution">
    <text evidence="9">The sequence shown here is derived from an EMBL/GenBank/DDBJ whole genome shotgun (WGS) entry which is preliminary data.</text>
</comment>
<dbReference type="InterPro" id="IPR051134">
    <property type="entry name" value="PPP_phosphatase"/>
</dbReference>
<dbReference type="Pfam" id="PF08321">
    <property type="entry name" value="PPP5"/>
    <property type="match status" value="1"/>
</dbReference>
<accession>A0A1Q9DTP0</accession>
<dbReference type="PRINTS" id="PR00114">
    <property type="entry name" value="STPHPHTASE"/>
</dbReference>
<dbReference type="InterPro" id="IPR004843">
    <property type="entry name" value="Calcineurin-like_PHP"/>
</dbReference>
<dbReference type="SUPFAM" id="SSF54648">
    <property type="entry name" value="DLC"/>
    <property type="match status" value="1"/>
</dbReference>
<evidence type="ECO:0000256" key="4">
    <source>
        <dbReference type="ARBA" id="ARBA00022801"/>
    </source>
</evidence>
<reference evidence="9 10" key="1">
    <citation type="submission" date="2016-02" db="EMBL/GenBank/DDBJ databases">
        <title>Genome analysis of coral dinoflagellate symbionts highlights evolutionary adaptations to a symbiotic lifestyle.</title>
        <authorList>
            <person name="Aranda M."/>
            <person name="Li Y."/>
            <person name="Liew Y.J."/>
            <person name="Baumgarten S."/>
            <person name="Simakov O."/>
            <person name="Wilson M."/>
            <person name="Piel J."/>
            <person name="Ashoor H."/>
            <person name="Bougouffa S."/>
            <person name="Bajic V.B."/>
            <person name="Ryu T."/>
            <person name="Ravasi T."/>
            <person name="Bayer T."/>
            <person name="Micklem G."/>
            <person name="Kim H."/>
            <person name="Bhak J."/>
            <person name="Lajeunesse T.C."/>
            <person name="Voolstra C.R."/>
        </authorList>
    </citation>
    <scope>NUCLEOTIDE SEQUENCE [LARGE SCALE GENOMIC DNA]</scope>
    <source>
        <strain evidence="9 10">CCMP2467</strain>
    </source>
</reference>
<organism evidence="9 10">
    <name type="scientific">Symbiodinium microadriaticum</name>
    <name type="common">Dinoflagellate</name>
    <name type="synonym">Zooxanthella microadriatica</name>
    <dbReference type="NCBI Taxonomy" id="2951"/>
    <lineage>
        <taxon>Eukaryota</taxon>
        <taxon>Sar</taxon>
        <taxon>Alveolata</taxon>
        <taxon>Dinophyceae</taxon>
        <taxon>Suessiales</taxon>
        <taxon>Symbiodiniaceae</taxon>
        <taxon>Symbiodinium</taxon>
    </lineage>
</organism>
<dbReference type="InterPro" id="IPR006186">
    <property type="entry name" value="Ser/Thr-sp_prot-phosphatase"/>
</dbReference>
<dbReference type="Gene3D" id="3.60.21.10">
    <property type="match status" value="1"/>
</dbReference>
<keyword evidence="2" id="KW-0479">Metal-binding</keyword>
<dbReference type="SUPFAM" id="SSF56300">
    <property type="entry name" value="Metallo-dependent phosphatases"/>
    <property type="match status" value="1"/>
</dbReference>
<evidence type="ECO:0000256" key="1">
    <source>
        <dbReference type="ARBA" id="ARBA00001936"/>
    </source>
</evidence>
<dbReference type="CDD" id="cd09631">
    <property type="entry name" value="DOMON_DOH"/>
    <property type="match status" value="1"/>
</dbReference>
<evidence type="ECO:0000256" key="5">
    <source>
        <dbReference type="ARBA" id="ARBA00023211"/>
    </source>
</evidence>
<dbReference type="InterPro" id="IPR001372">
    <property type="entry name" value="Dynein_light_chain_typ-1/2"/>
</dbReference>
<dbReference type="InterPro" id="IPR005018">
    <property type="entry name" value="DOMON_domain"/>
</dbReference>
<dbReference type="Gene3D" id="3.30.740.10">
    <property type="entry name" value="Protein Inhibitor Of Neuronal Nitric Oxide Synthase"/>
    <property type="match status" value="1"/>
</dbReference>
<dbReference type="GO" id="GO:0007017">
    <property type="term" value="P:microtubule-based process"/>
    <property type="evidence" value="ECO:0007669"/>
    <property type="project" value="InterPro"/>
</dbReference>
<dbReference type="Pfam" id="PF00149">
    <property type="entry name" value="Metallophos"/>
    <property type="match status" value="1"/>
</dbReference>
<evidence type="ECO:0000259" key="8">
    <source>
        <dbReference type="PROSITE" id="PS50836"/>
    </source>
</evidence>
<dbReference type="Proteomes" id="UP000186817">
    <property type="component" value="Unassembled WGS sequence"/>
</dbReference>
<dbReference type="GO" id="GO:0004722">
    <property type="term" value="F:protein serine/threonine phosphatase activity"/>
    <property type="evidence" value="ECO:0007669"/>
    <property type="project" value="UniProtKB-EC"/>
</dbReference>
<protein>
    <recommendedName>
        <fullName evidence="6">Serine/threonine-protein phosphatase</fullName>
        <ecNumber evidence="6">3.1.3.16</ecNumber>
    </recommendedName>
</protein>
<dbReference type="InterPro" id="IPR045266">
    <property type="entry name" value="DOH_DOMON"/>
</dbReference>
<dbReference type="OrthoDB" id="442428at2759"/>
<dbReference type="SMART" id="SM00156">
    <property type="entry name" value="PP2Ac"/>
    <property type="match status" value="1"/>
</dbReference>
<sequence length="1389" mass="153674">MTEVKTQLHDRLRTTMRIAYLMSICSCRAVIWLQRLNLTAPLRRLSEAMPTRRELYGLGAASLMALSAPTVLERAFVAPGTASSRQRPSFRATAQGHVASAGSSSSTSHAALAVGLSAALGAGAGAARAARPARSPKVHRAQGGEWTPRLSGWTAAELAGERQRAQAMPDPPGYNGPRYTGPGSITDAFIDGLLAMQKDGQLLPKKDAYLILLDIIDLLRSEKTLGQASIPAGGQLTVIGDLHGQYWDFLNLLSMTGKPSASSPFVFNGDFVDRGSWSIEVILSIFALKLKDPQSVFLNRGNHEMLETNILYGFCGECGSKYDMELFNLFSEAFRNLPLAHLVDGKVLILHGGLPGPDPRIWMPGQTHDPTDAIPMTVLPTLEDIGAVDRYLEITPESYGQSIGPTTTDKEVNDMRKLIDILWGDPRGGDGYGPSYRKGKGVYMFGPDVTSNFCEKNNLQCIIRSHEVKADGYRWDHKQLLSVFSAPNYLDTGNNKGAFLKLTKSADGSVAIDPVNYAAVPHPDVPPMKWQDHITQNYSHLTRLMKKKVSATTFDEFGDSDFEGLMNFDEWEPDEAEQFQEAFKDFAVGDSAGSKRYFHGNAFGQVDSSKPPLSSASNMGWNWFLLPLAAAQLEPFALPPSFEGTWQGVPYASVVGPWSENFTFAITKLPQGDYLFQANLPFDASPKFRKYWSWQRSYLRVSGDDRGRLLHCPGPRDPTRLRVAMMQAHTVSEREVTFCLRKWPGYVDSEHPFPFETLGCYTAGTEEGCGCFNWTLRAEESGRRLQYQVSMAGSPFHQRSKHVWATLERIPYIAPVDLEFPGSGSQFDCDYTHRDEHQTPLASCPFALHYRSPPEVSTVAAGSFQHCYNLDAKVGLVLEWDLHETTSSLHVQISARADTADYVSIGFRPLGGSSSESARSAGTGREERFGMAGADIVLGHTGGVEQYYASAYSGAPDPDDSLQIWDASVEKRGGRLFLRFRRPLVGGWLHSHGVNASILSNLSDMMWAVGRWSQADRAPAYHGFLRGWREVDWADPELDSRPLLSLRRKISTAGGKIFAALAMDQCFKLHEMRFHTITCQMTKLAGAQGGQNAKDAPELPKPEMHITDMSKAEVDFAIEVAKKGRVLGDFMEDEEADDHVAKWDETLVAQFIKKEFDKLFRHDYLAFQGAWHVFVGKHFGAWVTYEAHKLVYFHIGQVMQWPQRAHAQTRSIDLSFLVNPAMKARFLASFGVYVCVKSYENAKKREENAKENGAEPPNSAGSVPEKPPKAYIWKKAQEERNKSVIMESHIDMRHPANASIRVPDVIQAAGFNGTIATRPVTQLLRATRPNAAALAMQGPQGFWLREQRAAAARGTRSRVVAEPGTVGSVVLTRLQGSPPRSCFFALFAS</sequence>
<dbReference type="PROSITE" id="PS00125">
    <property type="entry name" value="SER_THR_PHOSPHATASE"/>
    <property type="match status" value="1"/>
</dbReference>
<feature type="domain" description="DOMON" evidence="8">
    <location>
        <begin position="874"/>
        <end position="1010"/>
    </location>
</feature>
<dbReference type="PANTHER" id="PTHR45668">
    <property type="entry name" value="SERINE/THREONINE-PROTEIN PHOSPHATASE 5-RELATED"/>
    <property type="match status" value="1"/>
</dbReference>
<comment type="similarity">
    <text evidence="6">Belongs to the PPP phosphatase family.</text>
</comment>
<evidence type="ECO:0000256" key="3">
    <source>
        <dbReference type="ARBA" id="ARBA00022737"/>
    </source>
</evidence>
<evidence type="ECO:0000256" key="6">
    <source>
        <dbReference type="RuleBase" id="RU004273"/>
    </source>
</evidence>
<comment type="catalytic activity">
    <reaction evidence="6">
        <text>O-phospho-L-threonyl-[protein] + H2O = L-threonyl-[protein] + phosphate</text>
        <dbReference type="Rhea" id="RHEA:47004"/>
        <dbReference type="Rhea" id="RHEA-COMP:11060"/>
        <dbReference type="Rhea" id="RHEA-COMP:11605"/>
        <dbReference type="ChEBI" id="CHEBI:15377"/>
        <dbReference type="ChEBI" id="CHEBI:30013"/>
        <dbReference type="ChEBI" id="CHEBI:43474"/>
        <dbReference type="ChEBI" id="CHEBI:61977"/>
        <dbReference type="EC" id="3.1.3.16"/>
    </reaction>
</comment>
<keyword evidence="4 6" id="KW-0378">Hydrolase</keyword>
<dbReference type="SMART" id="SM01375">
    <property type="entry name" value="Dynein_light"/>
    <property type="match status" value="1"/>
</dbReference>
<feature type="region of interest" description="Disordered" evidence="7">
    <location>
        <begin position="1246"/>
        <end position="1267"/>
    </location>
</feature>
<dbReference type="PANTHER" id="PTHR45668:SF5">
    <property type="entry name" value="SERINE_THREONINE-PROTEIN PHOSPHATASE 5"/>
    <property type="match status" value="1"/>
</dbReference>